<dbReference type="EMBL" id="QKYV01000001">
    <property type="protein sequence ID" value="PZW44220.1"/>
    <property type="molecule type" value="Genomic_DNA"/>
</dbReference>
<dbReference type="CDD" id="cd03794">
    <property type="entry name" value="GT4_WbuB-like"/>
    <property type="match status" value="1"/>
</dbReference>
<evidence type="ECO:0000313" key="1">
    <source>
        <dbReference type="EMBL" id="PZW44220.1"/>
    </source>
</evidence>
<proteinExistence type="predicted"/>
<keyword evidence="1" id="KW-0808">Transferase</keyword>
<dbReference type="Gene3D" id="3.40.50.2000">
    <property type="entry name" value="Glycogen Phosphorylase B"/>
    <property type="match status" value="2"/>
</dbReference>
<reference evidence="1 2" key="1">
    <citation type="submission" date="2018-06" db="EMBL/GenBank/DDBJ databases">
        <title>Genomic Encyclopedia of Archaeal and Bacterial Type Strains, Phase II (KMG-II): from individual species to whole genera.</title>
        <authorList>
            <person name="Goeker M."/>
        </authorList>
    </citation>
    <scope>NUCLEOTIDE SEQUENCE [LARGE SCALE GENOMIC DNA]</scope>
    <source>
        <strain evidence="1 2">DSM 15361</strain>
    </source>
</reference>
<dbReference type="SUPFAM" id="SSF53756">
    <property type="entry name" value="UDP-Glycosyltransferase/glycogen phosphorylase"/>
    <property type="match status" value="1"/>
</dbReference>
<dbReference type="Pfam" id="PF13692">
    <property type="entry name" value="Glyco_trans_1_4"/>
    <property type="match status" value="1"/>
</dbReference>
<dbReference type="GO" id="GO:0016740">
    <property type="term" value="F:transferase activity"/>
    <property type="evidence" value="ECO:0007669"/>
    <property type="project" value="UniProtKB-KW"/>
</dbReference>
<gene>
    <name evidence="1" type="ORF">LX95_00554</name>
</gene>
<sequence>MKDICIITNYFPPETGAASNRIVKLALGLKERGFAVKVICPLPNYPKGKIFENYQGKWKLTENYKGVEVTRLWVYANNSSHKVKRLLSMVSFSLSLIIHKLLQPKDFPNKILIQSPPLIIANTALRLFSNQKRQLILNVSDLWPSAGYELGALKKGRFYELLEKMEVYNYKKANLVLGQSQEILERVTSIFPQQQIFLYRNYPAVSPQNDFRLTEENNTVKLVYAGLLGIAQGIVKLCQHIELGEKELHIYGAGAEKEALEDYLKTSSKNIYYHGEVTREKLLKELSKYHIALVPLVHAIYGSTPSKIYEMTHNALPILYFAGGEGENVIKEFKLGYVITPGDFKSLNTCIAHLEFKDLENIKPKILEIARTHFNIEKQLDDLAKTIV</sequence>
<organism evidence="1 2">
    <name type="scientific">Mesonia algae</name>
    <dbReference type="NCBI Taxonomy" id="213248"/>
    <lineage>
        <taxon>Bacteria</taxon>
        <taxon>Pseudomonadati</taxon>
        <taxon>Bacteroidota</taxon>
        <taxon>Flavobacteriia</taxon>
        <taxon>Flavobacteriales</taxon>
        <taxon>Flavobacteriaceae</taxon>
        <taxon>Mesonia</taxon>
    </lineage>
</organism>
<name>A0A2W7K9E2_9FLAO</name>
<protein>
    <submittedName>
        <fullName evidence="1">Glycosyltransferase involved in cell wall biosynthesis</fullName>
    </submittedName>
</protein>
<comment type="caution">
    <text evidence="1">The sequence shown here is derived from an EMBL/GenBank/DDBJ whole genome shotgun (WGS) entry which is preliminary data.</text>
</comment>
<dbReference type="RefSeq" id="WP_111539882.1">
    <property type="nucleotide sequence ID" value="NZ_QKYV01000001.1"/>
</dbReference>
<dbReference type="AlphaFoldDB" id="A0A2W7K9E2"/>
<keyword evidence="2" id="KW-1185">Reference proteome</keyword>
<dbReference type="Proteomes" id="UP000249542">
    <property type="component" value="Unassembled WGS sequence"/>
</dbReference>
<accession>A0A2W7K9E2</accession>
<evidence type="ECO:0000313" key="2">
    <source>
        <dbReference type="Proteomes" id="UP000249542"/>
    </source>
</evidence>